<dbReference type="AlphaFoldDB" id="A0A1B1A3X5"/>
<reference evidence="2 3" key="1">
    <citation type="journal article" date="2016" name="ISME J.">
        <title>Global occurrence and heterogeneity of the Roseobacter-clade species Ruegeria mobilis.</title>
        <authorList>
            <person name="Sonnenschein E."/>
            <person name="Gram L."/>
        </authorList>
    </citation>
    <scope>NUCLEOTIDE SEQUENCE [LARGE SCALE GENOMIC DNA]</scope>
    <source>
        <strain evidence="2 3">F1926</strain>
    </source>
</reference>
<gene>
    <name evidence="2" type="ORF">K529_010805</name>
</gene>
<evidence type="ECO:0000313" key="2">
    <source>
        <dbReference type="EMBL" id="ANP41255.1"/>
    </source>
</evidence>
<evidence type="ECO:0000256" key="1">
    <source>
        <dbReference type="SAM" id="Phobius"/>
    </source>
</evidence>
<feature type="transmembrane region" description="Helical" evidence="1">
    <location>
        <begin position="168"/>
        <end position="199"/>
    </location>
</feature>
<sequence length="252" mass="26563">MPETLQTGNCTIKTDSRDITLEETLLYVVEINNDMAEASGIDLVTAATAGIDSAGAAKLVQTLGLSGRAYIKSVNGKEYVIIKGYPGQRATLTGTRYLSSNPKVAKLVLGSKQLAKGAVRMTGIAVVAFAALRVVEHVLSDNDPRLTQLLGTIASDVGKFAVSAGAGFLAGMAVGALTTIAAGPVIAAVIVGIGVSILLDRVDRKFGLTETLVRAIEDTVDSFENPFRVLARQIRAWEQHLINQALKHTGPY</sequence>
<accession>A0A1B1A3X5</accession>
<keyword evidence="1" id="KW-1133">Transmembrane helix</keyword>
<proteinExistence type="predicted"/>
<keyword evidence="1" id="KW-0472">Membrane</keyword>
<dbReference type="OrthoDB" id="9204728at2"/>
<dbReference type="Proteomes" id="UP000013243">
    <property type="component" value="Chromosome"/>
</dbReference>
<evidence type="ECO:0000313" key="3">
    <source>
        <dbReference type="Proteomes" id="UP000013243"/>
    </source>
</evidence>
<name>A0A1B1A3X5_9RHOB</name>
<dbReference type="EMBL" id="CP015230">
    <property type="protein sequence ID" value="ANP41255.1"/>
    <property type="molecule type" value="Genomic_DNA"/>
</dbReference>
<dbReference type="KEGG" id="rmb:K529_010805"/>
<keyword evidence="1" id="KW-0812">Transmembrane</keyword>
<organism evidence="2 3">
    <name type="scientific">Tritonibacter mobilis F1926</name>
    <dbReference type="NCBI Taxonomy" id="1265309"/>
    <lineage>
        <taxon>Bacteria</taxon>
        <taxon>Pseudomonadati</taxon>
        <taxon>Pseudomonadota</taxon>
        <taxon>Alphaproteobacteria</taxon>
        <taxon>Rhodobacterales</taxon>
        <taxon>Paracoccaceae</taxon>
        <taxon>Tritonibacter</taxon>
    </lineage>
</organism>
<protein>
    <submittedName>
        <fullName evidence="2">Uncharacterized protein</fullName>
    </submittedName>
</protein>
<dbReference type="GeneID" id="28250327"/>
<dbReference type="RefSeq" id="WP_005658825.1">
    <property type="nucleotide sequence ID" value="NZ_CP015230.1"/>
</dbReference>
<dbReference type="STRING" id="1265309.K529_010805"/>